<dbReference type="HOGENOM" id="CLU_233416_0_0_9"/>
<dbReference type="InterPro" id="IPR027954">
    <property type="entry name" value="Transcobalamin-like_C"/>
</dbReference>
<evidence type="ECO:0000259" key="2">
    <source>
        <dbReference type="PROSITE" id="PS51766"/>
    </source>
</evidence>
<dbReference type="SUPFAM" id="SSF52058">
    <property type="entry name" value="L domain-like"/>
    <property type="match status" value="1"/>
</dbReference>
<keyword evidence="1" id="KW-0732">Signal</keyword>
<dbReference type="InterPro" id="IPR032675">
    <property type="entry name" value="LRR_dom_sf"/>
</dbReference>
<dbReference type="Gene3D" id="3.80.10.10">
    <property type="entry name" value="Ribonuclease Inhibitor"/>
    <property type="match status" value="1"/>
</dbReference>
<evidence type="ECO:0000256" key="1">
    <source>
        <dbReference type="ARBA" id="ARBA00022729"/>
    </source>
</evidence>
<dbReference type="EMBL" id="CP001720">
    <property type="protein sequence ID" value="ACV62814.1"/>
    <property type="molecule type" value="Genomic_DNA"/>
</dbReference>
<dbReference type="KEGG" id="dae:Dtox_1979"/>
<dbReference type="PROSITE" id="PS51766">
    <property type="entry name" value="DOCKERIN"/>
    <property type="match status" value="1"/>
</dbReference>
<dbReference type="SUPFAM" id="SSF63446">
    <property type="entry name" value="Type I dockerin domain"/>
    <property type="match status" value="1"/>
</dbReference>
<evidence type="ECO:0000313" key="4">
    <source>
        <dbReference type="Proteomes" id="UP000002217"/>
    </source>
</evidence>
<gene>
    <name evidence="3" type="ordered locus">Dtox_1979</name>
</gene>
<dbReference type="Pfam" id="PF14478">
    <property type="entry name" value="DUF4430"/>
    <property type="match status" value="1"/>
</dbReference>
<dbReference type="InterPro" id="IPR016134">
    <property type="entry name" value="Dockerin_dom"/>
</dbReference>
<dbReference type="eggNOG" id="COG4886">
    <property type="taxonomic scope" value="Bacteria"/>
</dbReference>
<proteinExistence type="predicted"/>
<dbReference type="STRING" id="485916.Dtox_1979"/>
<name>C8VYD3_DESAS</name>
<dbReference type="Proteomes" id="UP000002217">
    <property type="component" value="Chromosome"/>
</dbReference>
<dbReference type="PROSITE" id="PS00018">
    <property type="entry name" value="EF_HAND_1"/>
    <property type="match status" value="1"/>
</dbReference>
<dbReference type="GO" id="GO:0004553">
    <property type="term" value="F:hydrolase activity, hydrolyzing O-glycosyl compounds"/>
    <property type="evidence" value="ECO:0007669"/>
    <property type="project" value="InterPro"/>
</dbReference>
<dbReference type="InterPro" id="IPR002105">
    <property type="entry name" value="Dockerin_1_rpt"/>
</dbReference>
<evidence type="ECO:0000313" key="3">
    <source>
        <dbReference type="EMBL" id="ACV62814.1"/>
    </source>
</evidence>
<protein>
    <recommendedName>
        <fullName evidence="2">Dockerin domain-containing protein</fullName>
    </recommendedName>
</protein>
<dbReference type="Pfam" id="PF00404">
    <property type="entry name" value="Dockerin_1"/>
    <property type="match status" value="1"/>
</dbReference>
<accession>C8VYD3</accession>
<dbReference type="InterPro" id="IPR032812">
    <property type="entry name" value="SbsA_Ig"/>
</dbReference>
<dbReference type="GO" id="GO:0000272">
    <property type="term" value="P:polysaccharide catabolic process"/>
    <property type="evidence" value="ECO:0007669"/>
    <property type="project" value="InterPro"/>
</dbReference>
<feature type="domain" description="Dockerin" evidence="2">
    <location>
        <begin position="1973"/>
        <end position="2031"/>
    </location>
</feature>
<dbReference type="CDD" id="cd14254">
    <property type="entry name" value="Dockerin_II"/>
    <property type="match status" value="1"/>
</dbReference>
<reference evidence="3 4" key="1">
    <citation type="journal article" date="2009" name="Stand. Genomic Sci.">
        <title>Complete genome sequence of Desulfotomaculum acetoxidans type strain (5575).</title>
        <authorList>
            <person name="Spring S."/>
            <person name="Lapidus A."/>
            <person name="Schroder M."/>
            <person name="Gleim D."/>
            <person name="Sims D."/>
            <person name="Meincke L."/>
            <person name="Glavina Del Rio T."/>
            <person name="Tice H."/>
            <person name="Copeland A."/>
            <person name="Cheng J.F."/>
            <person name="Lucas S."/>
            <person name="Chen F."/>
            <person name="Nolan M."/>
            <person name="Bruce D."/>
            <person name="Goodwin L."/>
            <person name="Pitluck S."/>
            <person name="Ivanova N."/>
            <person name="Mavromatis K."/>
            <person name="Mikhailova N."/>
            <person name="Pati A."/>
            <person name="Chen A."/>
            <person name="Palaniappan K."/>
            <person name="Land M."/>
            <person name="Hauser L."/>
            <person name="Chang Y.J."/>
            <person name="Jeffries C.D."/>
            <person name="Chain P."/>
            <person name="Saunders E."/>
            <person name="Brettin T."/>
            <person name="Detter J.C."/>
            <person name="Goker M."/>
            <person name="Bristow J."/>
            <person name="Eisen J.A."/>
            <person name="Markowitz V."/>
            <person name="Hugenholtz P."/>
            <person name="Kyrpides N.C."/>
            <person name="Klenk H.P."/>
            <person name="Han C."/>
        </authorList>
    </citation>
    <scope>NUCLEOTIDE SEQUENCE [LARGE SCALE GENOMIC DNA]</scope>
    <source>
        <strain evidence="4">ATCC 49208 / DSM 771 / VKM B-1644</strain>
    </source>
</reference>
<dbReference type="Pfam" id="PF13306">
    <property type="entry name" value="LRR_5"/>
    <property type="match status" value="1"/>
</dbReference>
<dbReference type="InterPro" id="IPR036439">
    <property type="entry name" value="Dockerin_dom_sf"/>
</dbReference>
<dbReference type="RefSeq" id="WP_015757519.1">
    <property type="nucleotide sequence ID" value="NC_013216.1"/>
</dbReference>
<sequence length="2031" mass="219230">MSRLLTGQSGRNVKKGISLLLALVMLLSLLPVQVIASEGEPELTATGINLSEGVIAGQPASVTAGVYNTGNANEDEFSGVLHIAEQETPYEEQTDSTDAISETGENNNEQNIAANVLKESGTEALELVSLSPANGATGVAVDAPLTLTFNRPVEANPDYSSGYLGIKVAIIQESDGDWYGGEANVLKFSTENPEQVTVDIADSAPYGGELKPGESYTVYIDNDCIRAKDTGETFKGIMGGAMDPDTDICWSFRTGEALSARINGGEAVGGNSLQAIVEAAEISPAEVTSVEVTRGAVSADDLAYIESSLINLETLTASYTVNINDGVLPAEAFIMHAALRTVNLPSVVSIGENAFGYCGNLKTVRLNNLRSMGDYAFTCCSSLDTLVVPNLQDVSDSAFSLCLSLEYVYMPKAVSMSGMTGFVLSGSLAGAWFPKLGNIAPYAFEGDTSFREMYLETAPFHYSEGLGGAFLDLPADRIVYVPEDYVAAYLGYADDDPEDGKWYGWTVKSFAESSTLGAFVEVLINQLPENDRLTYGDIPQVQSLRAAYNRLTAVQRESVSGAVYEKLTAAEATLLGQGNTIVEGIINRIDALPSTVTMEDKAEIRSIRQAYDNLPEMYRELITNLTALIAAEEVIAELDIKDVEQLIERLPSADELTLANEADVQAARSAYDALIAGQQASVSNYNVLLAAEDAIARLGFKSVEQLIEQLPSPDDLTLDNKSAVQAARNAYDALSAEQRVAVGNYELLQAAEAKIYDLEAQEAARAVDSLIDELPSAQEAQIADKTAALGARAAYNALNDQAKTYVAALQKLTDVLEAISGLERQTLKGGAVNDRISALPAVEALTLTDKAAVLEIRADYDALTEQEKALVTADNLSKLQEAEAKIARLESENPASSVTVTIEKFTLGQGFVRKPVQVSINAGENGAAVVTRLLGMGNYTNTGSIDSAFYLASIKDNGSAQADIPAYIIDAITAGEGTVGTRANANYLGEFDYYHTSGWMYTVNNILPNYGLSDYIPQDGDVFRLQFTLYGYGGDLGFGDNKLIDTADKGALIKKLAAIDASEDRLTMLADPVYKGYYDKALLVLQNLQASQIQVDAALADLNTAPNPPSSLGKVTVTVRDVVDRKWTTWNYHGGETTVEQLSGLGDYQESFGVLLEDVEVSITPGMTVRQAVAAALRSRGYQVTGTPTYIKGIGPVTSDDYTRTVAHLSENDAGSRSKWVMSQNDWCIWDTSQAYPVEDGDVLKLEYSVDGGIDIHCHPGSGSYLTVNFTIDGTTYDVSSSAGYYMVPAGTEEITVSAERLLRYAGKDIDRYLVVELQSEGVSVLNKPATFAVSDGQVIKAIIDDRYNSPNTDTNSGKTYTYTIEIKRTPAQVDAMIAAIPGLENIVYADKAQIEKVRRCYNYLTVGEKTGVAGLAVLEAAEARITAIYDVNRAEANRVIDLIKVLPNTMKNEVVTLEHRAAIEYARAQYEALTEDQKVLCSSWLGYMERAEAALAELLDAQQAVEGVPKDYSKDFLLSTMALNLSVGEEEEMVMFDTPRVGSDNCAYNLDDLILEYSGQEGVFEIEKRVVNKDGQDLTKYYVKGLSDGVGYFTVKYLGYSGQIPVIPVCVQASGSRSPALSTDIDEQVSKYDTMYFTEEEGSYPFTFTAESEDGASVSAMVYGVMYEPNAGGVFTVPLRDRYNPIIVTAAKDGQTTSIAYGIRAKVIALKITNESRGGNVFYQGDTVSIGCTGVMLPVPKVSRIYNPASSRLEYHTDMPRYDLVGSSSSQYAAGALTFELTGYGDIALTGGHVHLSWFGSGLYAETPIGGAPPNLNADQIANNFSSLPDIRLTVIRDPYYAPEDVLSAGMVGASTIHAGDEVTVSIPGIDTDMLKKNHTTNSGEIVDLLDSYTVFATDIPGLKQVKSVNVKTTDQLKNLKTITFTVPENTPSGDYKLKGGYIWVKYGPTWWTHEKEYYVTKMEDVDLTVTGETGAGDVNQDGKVDVQDMILVGQHFNERGAAGWISEDINKDGEIDVLDMIFIGQHWKD</sequence>
<dbReference type="InterPro" id="IPR018247">
    <property type="entry name" value="EF_Hand_1_Ca_BS"/>
</dbReference>
<organism evidence="3 4">
    <name type="scientific">Desulfofarcimen acetoxidans (strain ATCC 49208 / DSM 771 / KCTC 5769 / VKM B-1644 / 5575)</name>
    <name type="common">Desulfotomaculum acetoxidans</name>
    <dbReference type="NCBI Taxonomy" id="485916"/>
    <lineage>
        <taxon>Bacteria</taxon>
        <taxon>Bacillati</taxon>
        <taxon>Bacillota</taxon>
        <taxon>Clostridia</taxon>
        <taxon>Eubacteriales</taxon>
        <taxon>Peptococcaceae</taxon>
        <taxon>Desulfofarcimen</taxon>
    </lineage>
</organism>
<dbReference type="OrthoDB" id="2356646at2"/>
<dbReference type="Pfam" id="PF13205">
    <property type="entry name" value="Big_5"/>
    <property type="match status" value="1"/>
</dbReference>
<keyword evidence="4" id="KW-1185">Reference proteome</keyword>
<dbReference type="Gene3D" id="1.10.1330.10">
    <property type="entry name" value="Dockerin domain"/>
    <property type="match status" value="1"/>
</dbReference>
<dbReference type="InterPro" id="IPR026906">
    <property type="entry name" value="LRR_5"/>
</dbReference>
<dbReference type="eggNOG" id="COG3064">
    <property type="taxonomic scope" value="Bacteria"/>
</dbReference>